<dbReference type="EMBL" id="FQZL01000011">
    <property type="protein sequence ID" value="SHJ12885.1"/>
    <property type="molecule type" value="Genomic_DNA"/>
</dbReference>
<evidence type="ECO:0000313" key="9">
    <source>
        <dbReference type="EMBL" id="SHJ12885.1"/>
    </source>
</evidence>
<keyword evidence="6 7" id="KW-0472">Membrane</keyword>
<evidence type="ECO:0000256" key="1">
    <source>
        <dbReference type="ARBA" id="ARBA00004651"/>
    </source>
</evidence>
<feature type="transmembrane region" description="Helical" evidence="7">
    <location>
        <begin position="98"/>
        <end position="124"/>
    </location>
</feature>
<comment type="subcellular location">
    <subcellularLocation>
        <location evidence="1">Cell membrane</location>
        <topology evidence="1">Multi-pass membrane protein</topology>
    </subcellularLocation>
</comment>
<feature type="transmembrane region" description="Helical" evidence="7">
    <location>
        <begin position="12"/>
        <end position="32"/>
    </location>
</feature>
<evidence type="ECO:0000256" key="4">
    <source>
        <dbReference type="ARBA" id="ARBA00022692"/>
    </source>
</evidence>
<comment type="similarity">
    <text evidence="2">Belongs to the CPA3 antiporters (TC 2.A.63) subunit B family.</text>
</comment>
<gene>
    <name evidence="9" type="ORF">SAMN02745751_01820</name>
</gene>
<protein>
    <submittedName>
        <fullName evidence="9">Multisubunit sodium/proton antiporter, MrpB subunit</fullName>
    </submittedName>
</protein>
<dbReference type="STRING" id="1121476.SAMN02745751_01820"/>
<reference evidence="9 10" key="1">
    <citation type="submission" date="2016-11" db="EMBL/GenBank/DDBJ databases">
        <authorList>
            <person name="Jaros S."/>
            <person name="Januszkiewicz K."/>
            <person name="Wedrychowicz H."/>
        </authorList>
    </citation>
    <scope>NUCLEOTIDE SEQUENCE [LARGE SCALE GENOMIC DNA]</scope>
    <source>
        <strain evidence="9 10">DSM 17477</strain>
    </source>
</reference>
<keyword evidence="3" id="KW-1003">Cell membrane</keyword>
<feature type="domain" description="Na+/H+ antiporter MnhB subunit-related protein" evidence="8">
    <location>
        <begin position="11"/>
        <end position="116"/>
    </location>
</feature>
<dbReference type="Pfam" id="PF04039">
    <property type="entry name" value="MnhB"/>
    <property type="match status" value="1"/>
</dbReference>
<evidence type="ECO:0000256" key="7">
    <source>
        <dbReference type="SAM" id="Phobius"/>
    </source>
</evidence>
<evidence type="ECO:0000256" key="5">
    <source>
        <dbReference type="ARBA" id="ARBA00022989"/>
    </source>
</evidence>
<keyword evidence="5 7" id="KW-1133">Transmembrane helix</keyword>
<dbReference type="Proteomes" id="UP000184052">
    <property type="component" value="Unassembled WGS sequence"/>
</dbReference>
<accession>A0A1M6GSC0</accession>
<organism evidence="9 10">
    <name type="scientific">Dethiosulfatibacter aminovorans DSM 17477</name>
    <dbReference type="NCBI Taxonomy" id="1121476"/>
    <lineage>
        <taxon>Bacteria</taxon>
        <taxon>Bacillati</taxon>
        <taxon>Bacillota</taxon>
        <taxon>Tissierellia</taxon>
        <taxon>Dethiosulfatibacter</taxon>
    </lineage>
</organism>
<dbReference type="InterPro" id="IPR007182">
    <property type="entry name" value="MnhB"/>
</dbReference>
<keyword evidence="10" id="KW-1185">Reference proteome</keyword>
<dbReference type="PANTHER" id="PTHR33932">
    <property type="entry name" value="NA(+)/H(+) ANTIPORTER SUBUNIT B"/>
    <property type="match status" value="1"/>
</dbReference>
<keyword evidence="4 7" id="KW-0812">Transmembrane</keyword>
<evidence type="ECO:0000259" key="8">
    <source>
        <dbReference type="Pfam" id="PF04039"/>
    </source>
</evidence>
<evidence type="ECO:0000256" key="2">
    <source>
        <dbReference type="ARBA" id="ARBA00009425"/>
    </source>
</evidence>
<evidence type="ECO:0000313" key="10">
    <source>
        <dbReference type="Proteomes" id="UP000184052"/>
    </source>
</evidence>
<sequence>MNNHSELLSRSLGVLYPFILITGIYVTVNGHLSPGGGFQGGAVLAAIFIIKHLVLPIHDTRLERIQMVEKLALIFILLFPVAFIFSKLNISFPGFNSIYLVGMNILISLKVACGLSLIFFRFVYYETK</sequence>
<dbReference type="OrthoDB" id="9798859at2"/>
<dbReference type="AlphaFoldDB" id="A0A1M6GSC0"/>
<evidence type="ECO:0000256" key="6">
    <source>
        <dbReference type="ARBA" id="ARBA00023136"/>
    </source>
</evidence>
<name>A0A1M6GSC0_9FIRM</name>
<evidence type="ECO:0000256" key="3">
    <source>
        <dbReference type="ARBA" id="ARBA00022475"/>
    </source>
</evidence>
<dbReference type="RefSeq" id="WP_073049264.1">
    <property type="nucleotide sequence ID" value="NZ_FQZL01000011.1"/>
</dbReference>
<dbReference type="InterPro" id="IPR050622">
    <property type="entry name" value="CPA3_antiporter_subunitB"/>
</dbReference>
<proteinExistence type="inferred from homology"/>
<dbReference type="GO" id="GO:0005886">
    <property type="term" value="C:plasma membrane"/>
    <property type="evidence" value="ECO:0007669"/>
    <property type="project" value="UniProtKB-SubCell"/>
</dbReference>
<feature type="transmembrane region" description="Helical" evidence="7">
    <location>
        <begin position="38"/>
        <end position="55"/>
    </location>
</feature>
<feature type="transmembrane region" description="Helical" evidence="7">
    <location>
        <begin position="67"/>
        <end position="86"/>
    </location>
</feature>
<dbReference type="PANTHER" id="PTHR33932:SF4">
    <property type="entry name" value="NA(+)_H(+) ANTIPORTER SUBUNIT B"/>
    <property type="match status" value="1"/>
</dbReference>